<keyword evidence="7" id="KW-0406">Ion transport</keyword>
<comment type="subcellular location">
    <subcellularLocation>
        <location evidence="1">Cell outer membrane</location>
        <topology evidence="1">Multi-pass membrane protein</topology>
    </subcellularLocation>
</comment>
<dbReference type="PANTHER" id="PTHR32552">
    <property type="entry name" value="FERRICHROME IRON RECEPTOR-RELATED"/>
    <property type="match status" value="1"/>
</dbReference>
<feature type="domain" description="TonB-dependent receptor plug" evidence="11">
    <location>
        <begin position="41"/>
        <end position="141"/>
    </location>
</feature>
<proteinExistence type="predicted"/>
<accession>D3UJH5</accession>
<dbReference type="Proteomes" id="UP000001522">
    <property type="component" value="Chromosome"/>
</dbReference>
<dbReference type="eggNOG" id="COG4771">
    <property type="taxonomic scope" value="Bacteria"/>
</dbReference>
<evidence type="ECO:0000256" key="4">
    <source>
        <dbReference type="ARBA" id="ARBA00022496"/>
    </source>
</evidence>
<dbReference type="InterPro" id="IPR039426">
    <property type="entry name" value="TonB-dep_rcpt-like"/>
</dbReference>
<keyword evidence="3" id="KW-1134">Transmembrane beta strand</keyword>
<gene>
    <name evidence="12" type="ordered locus">HMU13980</name>
</gene>
<dbReference type="HOGENOM" id="CLU_008287_15_2_7"/>
<dbReference type="KEGG" id="hms:HMU13980"/>
<evidence type="ECO:0000313" key="13">
    <source>
        <dbReference type="Proteomes" id="UP000001522"/>
    </source>
</evidence>
<keyword evidence="5" id="KW-0812">Transmembrane</keyword>
<evidence type="ECO:0000256" key="8">
    <source>
        <dbReference type="ARBA" id="ARBA00023077"/>
    </source>
</evidence>
<evidence type="ECO:0000256" key="5">
    <source>
        <dbReference type="ARBA" id="ARBA00022692"/>
    </source>
</evidence>
<evidence type="ECO:0000256" key="1">
    <source>
        <dbReference type="ARBA" id="ARBA00004571"/>
    </source>
</evidence>
<evidence type="ECO:0000256" key="9">
    <source>
        <dbReference type="ARBA" id="ARBA00023136"/>
    </source>
</evidence>
<evidence type="ECO:0000313" key="12">
    <source>
        <dbReference type="EMBL" id="CBG40651.1"/>
    </source>
</evidence>
<dbReference type="InterPro" id="IPR012910">
    <property type="entry name" value="Plug_dom"/>
</dbReference>
<dbReference type="RefSeq" id="WP_013023717.1">
    <property type="nucleotide sequence ID" value="NC_013949.1"/>
</dbReference>
<evidence type="ECO:0000259" key="11">
    <source>
        <dbReference type="Pfam" id="PF07715"/>
    </source>
</evidence>
<dbReference type="Pfam" id="PF07715">
    <property type="entry name" value="Plug"/>
    <property type="match status" value="1"/>
</dbReference>
<dbReference type="GO" id="GO:0006826">
    <property type="term" value="P:iron ion transport"/>
    <property type="evidence" value="ECO:0007669"/>
    <property type="project" value="UniProtKB-KW"/>
</dbReference>
<dbReference type="Gene3D" id="2.40.170.20">
    <property type="entry name" value="TonB-dependent receptor, beta-barrel domain"/>
    <property type="match status" value="1"/>
</dbReference>
<dbReference type="STRING" id="679897.HMU13980"/>
<keyword evidence="13" id="KW-1185">Reference proteome</keyword>
<evidence type="ECO:0000256" key="10">
    <source>
        <dbReference type="ARBA" id="ARBA00023237"/>
    </source>
</evidence>
<dbReference type="InterPro" id="IPR036942">
    <property type="entry name" value="Beta-barrel_TonB_sf"/>
</dbReference>
<protein>
    <submittedName>
        <fullName evidence="12">Putative TonB-dependent receptor</fullName>
    </submittedName>
</protein>
<evidence type="ECO:0000256" key="7">
    <source>
        <dbReference type="ARBA" id="ARBA00023065"/>
    </source>
</evidence>
<sequence length="701" mass="79083">MKNLTKIFLPPLFLTPLFSQEASLERIQTTSEAGNESKVEKERSSSKVTGKELIKYTIKTTEQLGRIFPNLHIYSRGADTFPMISYRGVSSPDYYSSILGLYVDGIPQSPSFLIQTLGDVENIELINGSEGLLYGENAPLGIISITSKNPMKKPYALASLQGSRLQQGINLQMGRELIKDKLWGKGNFRYIYDNGFIKDPVTKKMLNPGQSLIAGTSLYYQPIESLLLNANYSYYHTFTRKDFFFTQSQIKSLTLPNNQGITWQEFSDGVQDRILNKTPFMNLDAQNASLKMEYFTKSSTLSVVGAYQKVDTLANEYPGIYVQNEKKDGYYYNNAQFIGEARLHTTYKGGQETLFGIYYKNLLTDNGMVNVPTEPIGYSGNWDAAERLNTFAIFGNASFPFGAFSLHAGVRYQLFHNRIVSKNPPVTDIAPYTNAKTFNTVNPRLSLFWHFSKQSSFYLQLSTSTKPGGFAKFPFADTDTIPYGSENIYSAELGNKTHALSNRLQVKTAFYGIFRTDTQAYAGNGYYKSIKNIGNAYAYGVDFTLKYQGDYFDLFASFNLGESRFAKGGKNIGTITILGVTGHYNISGLRPKFSPLFSLNTGTDIYFFKIPNHNLKLTSLLHFSTGYYIKDFTRSSALYQKPFVLLELSLIYNFRKRYTFMIFGQNLTNARYITHAIHNAKGNAYSIGNPINFGGKVIYRY</sequence>
<keyword evidence="4" id="KW-0410">Iron transport</keyword>
<dbReference type="AlphaFoldDB" id="D3UJH5"/>
<keyword evidence="8" id="KW-0798">TonB box</keyword>
<reference evidence="12 13" key="1">
    <citation type="journal article" date="2010" name="BMC Genomics">
        <title>Comparative genomics and proteomics of Helicobacter mustelae, an ulcerogenic and carcinogenic gastric pathogen.</title>
        <authorList>
            <person name="O'Toole P.W."/>
            <person name="Snelling W.J."/>
            <person name="Canchaya C."/>
            <person name="Forde B.M."/>
            <person name="Hardie K.R."/>
            <person name="Josenhans C."/>
            <person name="Graham R.L.J."/>
            <person name="McMullan G."/>
            <person name="Parkhill J."/>
            <person name="Belda E."/>
            <person name="Bentley S.D."/>
        </authorList>
    </citation>
    <scope>NUCLEOTIDE SEQUENCE [LARGE SCALE GENOMIC DNA]</scope>
    <source>
        <strain evidence="13">ATCC 43772 / LMG 18044 / NCTC 12198 / 12198</strain>
    </source>
</reference>
<name>D3UJH5_HELM1</name>
<evidence type="ECO:0000256" key="3">
    <source>
        <dbReference type="ARBA" id="ARBA00022452"/>
    </source>
</evidence>
<keyword evidence="10" id="KW-0998">Cell outer membrane</keyword>
<dbReference type="SUPFAM" id="SSF56935">
    <property type="entry name" value="Porins"/>
    <property type="match status" value="1"/>
</dbReference>
<dbReference type="EMBL" id="FN555004">
    <property type="protein sequence ID" value="CBG40651.1"/>
    <property type="molecule type" value="Genomic_DNA"/>
</dbReference>
<evidence type="ECO:0000256" key="2">
    <source>
        <dbReference type="ARBA" id="ARBA00022448"/>
    </source>
</evidence>
<keyword evidence="6" id="KW-0408">Iron</keyword>
<organism evidence="12 13">
    <name type="scientific">Helicobacter mustelae (strain ATCC 43772 / CCUG 25715 / CIP 103759 / LMG 18044 / NCTC 12198 / R85-136P)</name>
    <name type="common">Campylobacter mustelae</name>
    <dbReference type="NCBI Taxonomy" id="679897"/>
    <lineage>
        <taxon>Bacteria</taxon>
        <taxon>Pseudomonadati</taxon>
        <taxon>Campylobacterota</taxon>
        <taxon>Epsilonproteobacteria</taxon>
        <taxon>Campylobacterales</taxon>
        <taxon>Helicobacteraceae</taxon>
        <taxon>Helicobacter</taxon>
    </lineage>
</organism>
<dbReference type="GO" id="GO:0009279">
    <property type="term" value="C:cell outer membrane"/>
    <property type="evidence" value="ECO:0007669"/>
    <property type="project" value="UniProtKB-SubCell"/>
</dbReference>
<evidence type="ECO:0000256" key="6">
    <source>
        <dbReference type="ARBA" id="ARBA00023004"/>
    </source>
</evidence>
<keyword evidence="2" id="KW-0813">Transport</keyword>
<keyword evidence="9" id="KW-0472">Membrane</keyword>
<dbReference type="PANTHER" id="PTHR32552:SF81">
    <property type="entry name" value="TONB-DEPENDENT OUTER MEMBRANE RECEPTOR"/>
    <property type="match status" value="1"/>
</dbReference>
<keyword evidence="12" id="KW-0675">Receptor</keyword>